<evidence type="ECO:0000313" key="3">
    <source>
        <dbReference type="Proteomes" id="UP000026962"/>
    </source>
</evidence>
<evidence type="ECO:0000313" key="2">
    <source>
        <dbReference type="EnsemblPlants" id="OPUNC03G18320.1"/>
    </source>
</evidence>
<dbReference type="AlphaFoldDB" id="A0A0E0KEC7"/>
<evidence type="ECO:0000256" key="1">
    <source>
        <dbReference type="SAM" id="MobiDB-lite"/>
    </source>
</evidence>
<dbReference type="EnsemblPlants" id="OPUNC03G18320.1">
    <property type="protein sequence ID" value="OPUNC03G18320.1"/>
    <property type="gene ID" value="OPUNC03G18320"/>
</dbReference>
<name>A0A0E0KEC7_ORYPU</name>
<dbReference type="Proteomes" id="UP000026962">
    <property type="component" value="Chromosome 3"/>
</dbReference>
<feature type="region of interest" description="Disordered" evidence="1">
    <location>
        <begin position="1"/>
        <end position="24"/>
    </location>
</feature>
<reference evidence="2" key="1">
    <citation type="submission" date="2015-04" db="UniProtKB">
        <authorList>
            <consortium name="EnsemblPlants"/>
        </authorList>
    </citation>
    <scope>IDENTIFICATION</scope>
</reference>
<dbReference type="HOGENOM" id="CLU_2350373_0_0_1"/>
<protein>
    <submittedName>
        <fullName evidence="2">Uncharacterized protein</fullName>
    </submittedName>
</protein>
<dbReference type="Gramene" id="OPUNC03G18320.1">
    <property type="protein sequence ID" value="OPUNC03G18320.1"/>
    <property type="gene ID" value="OPUNC03G18320"/>
</dbReference>
<accession>A0A0E0KEC7</accession>
<organism evidence="2">
    <name type="scientific">Oryza punctata</name>
    <name type="common">Red rice</name>
    <dbReference type="NCBI Taxonomy" id="4537"/>
    <lineage>
        <taxon>Eukaryota</taxon>
        <taxon>Viridiplantae</taxon>
        <taxon>Streptophyta</taxon>
        <taxon>Embryophyta</taxon>
        <taxon>Tracheophyta</taxon>
        <taxon>Spermatophyta</taxon>
        <taxon>Magnoliopsida</taxon>
        <taxon>Liliopsida</taxon>
        <taxon>Poales</taxon>
        <taxon>Poaceae</taxon>
        <taxon>BOP clade</taxon>
        <taxon>Oryzoideae</taxon>
        <taxon>Oryzeae</taxon>
        <taxon>Oryzinae</taxon>
        <taxon>Oryza</taxon>
    </lineage>
</organism>
<reference evidence="2" key="2">
    <citation type="submission" date="2018-05" db="EMBL/GenBank/DDBJ databases">
        <title>OpunRS2 (Oryza punctata Reference Sequence Version 2).</title>
        <authorList>
            <person name="Zhang J."/>
            <person name="Kudrna D."/>
            <person name="Lee S."/>
            <person name="Talag J."/>
            <person name="Welchert J."/>
            <person name="Wing R.A."/>
        </authorList>
    </citation>
    <scope>NUCLEOTIDE SEQUENCE [LARGE SCALE GENOMIC DNA]</scope>
</reference>
<proteinExistence type="predicted"/>
<keyword evidence="3" id="KW-1185">Reference proteome</keyword>
<sequence length="97" mass="10938">MVWRRDNTSSVQKGGTLKEMVPKTGERGKWVGPCVKPMIGKRGEEFGQPDGLVIRLASLLECVFQPKLPNFNLESEIVTLLEMLLVQDHLMKLRSNS</sequence>